<dbReference type="PANTHER" id="PTHR24171">
    <property type="entry name" value="ANKYRIN REPEAT DOMAIN-CONTAINING PROTEIN 39-RELATED"/>
    <property type="match status" value="1"/>
</dbReference>
<feature type="compositionally biased region" description="Basic residues" evidence="4">
    <location>
        <begin position="945"/>
        <end position="957"/>
    </location>
</feature>
<feature type="region of interest" description="Disordered" evidence="4">
    <location>
        <begin position="695"/>
        <end position="800"/>
    </location>
</feature>
<keyword evidence="2 3" id="KW-0040">ANK repeat</keyword>
<feature type="repeat" description="ANK" evidence="3">
    <location>
        <begin position="71"/>
        <end position="103"/>
    </location>
</feature>
<dbReference type="PANTHER" id="PTHR24171:SF9">
    <property type="entry name" value="ANKYRIN REPEAT DOMAIN-CONTAINING PROTEIN 39"/>
    <property type="match status" value="1"/>
</dbReference>
<evidence type="ECO:0000256" key="1">
    <source>
        <dbReference type="ARBA" id="ARBA00022737"/>
    </source>
</evidence>
<evidence type="ECO:0000313" key="6">
    <source>
        <dbReference type="Proteomes" id="UP000828390"/>
    </source>
</evidence>
<feature type="repeat" description="ANK" evidence="3">
    <location>
        <begin position="139"/>
        <end position="171"/>
    </location>
</feature>
<dbReference type="InterPro" id="IPR036770">
    <property type="entry name" value="Ankyrin_rpt-contain_sf"/>
</dbReference>
<feature type="compositionally biased region" description="Polar residues" evidence="4">
    <location>
        <begin position="771"/>
        <end position="784"/>
    </location>
</feature>
<evidence type="ECO:0000256" key="3">
    <source>
        <dbReference type="PROSITE-ProRule" id="PRU00023"/>
    </source>
</evidence>
<feature type="region of interest" description="Disordered" evidence="4">
    <location>
        <begin position="899"/>
        <end position="957"/>
    </location>
</feature>
<feature type="repeat" description="ANK" evidence="3">
    <location>
        <begin position="105"/>
        <end position="137"/>
    </location>
</feature>
<dbReference type="AlphaFoldDB" id="A0A9D4KLH3"/>
<dbReference type="Pfam" id="PF12796">
    <property type="entry name" value="Ank_2"/>
    <property type="match status" value="1"/>
</dbReference>
<feature type="region of interest" description="Disordered" evidence="4">
    <location>
        <begin position="813"/>
        <end position="852"/>
    </location>
</feature>
<accession>A0A9D4KLH3</accession>
<dbReference type="PROSITE" id="PS50088">
    <property type="entry name" value="ANK_REPEAT"/>
    <property type="match status" value="4"/>
</dbReference>
<feature type="repeat" description="ANK" evidence="3">
    <location>
        <begin position="38"/>
        <end position="70"/>
    </location>
</feature>
<proteinExistence type="predicted"/>
<reference evidence="5" key="2">
    <citation type="submission" date="2020-11" db="EMBL/GenBank/DDBJ databases">
        <authorList>
            <person name="McCartney M.A."/>
            <person name="Auch B."/>
            <person name="Kono T."/>
            <person name="Mallez S."/>
            <person name="Becker A."/>
            <person name="Gohl D.M."/>
            <person name="Silverstein K.A.T."/>
            <person name="Koren S."/>
            <person name="Bechman K.B."/>
            <person name="Herman A."/>
            <person name="Abrahante J.E."/>
            <person name="Garbe J."/>
        </authorList>
    </citation>
    <scope>NUCLEOTIDE SEQUENCE</scope>
    <source>
        <strain evidence="5">Duluth1</strain>
        <tissue evidence="5">Whole animal</tissue>
    </source>
</reference>
<name>A0A9D4KLH3_DREPO</name>
<gene>
    <name evidence="5" type="ORF">DPMN_115127</name>
</gene>
<keyword evidence="1" id="KW-0677">Repeat</keyword>
<feature type="compositionally biased region" description="Low complexity" evidence="4">
    <location>
        <begin position="724"/>
        <end position="733"/>
    </location>
</feature>
<keyword evidence="6" id="KW-1185">Reference proteome</keyword>
<dbReference type="SUPFAM" id="SSF48403">
    <property type="entry name" value="Ankyrin repeat"/>
    <property type="match status" value="1"/>
</dbReference>
<comment type="caution">
    <text evidence="5">The sequence shown here is derived from an EMBL/GenBank/DDBJ whole genome shotgun (WGS) entry which is preliminary data.</text>
</comment>
<dbReference type="Proteomes" id="UP000828390">
    <property type="component" value="Unassembled WGS sequence"/>
</dbReference>
<dbReference type="Pfam" id="PF13637">
    <property type="entry name" value="Ank_4"/>
    <property type="match status" value="1"/>
</dbReference>
<dbReference type="SMART" id="SM00248">
    <property type="entry name" value="ANK"/>
    <property type="match status" value="4"/>
</dbReference>
<dbReference type="InterPro" id="IPR002110">
    <property type="entry name" value="Ankyrin_rpt"/>
</dbReference>
<organism evidence="5 6">
    <name type="scientific">Dreissena polymorpha</name>
    <name type="common">Zebra mussel</name>
    <name type="synonym">Mytilus polymorpha</name>
    <dbReference type="NCBI Taxonomy" id="45954"/>
    <lineage>
        <taxon>Eukaryota</taxon>
        <taxon>Metazoa</taxon>
        <taxon>Spiralia</taxon>
        <taxon>Lophotrochozoa</taxon>
        <taxon>Mollusca</taxon>
        <taxon>Bivalvia</taxon>
        <taxon>Autobranchia</taxon>
        <taxon>Heteroconchia</taxon>
        <taxon>Euheterodonta</taxon>
        <taxon>Imparidentia</taxon>
        <taxon>Neoheterodontei</taxon>
        <taxon>Myida</taxon>
        <taxon>Dreissenoidea</taxon>
        <taxon>Dreissenidae</taxon>
        <taxon>Dreissena</taxon>
    </lineage>
</organism>
<evidence type="ECO:0000256" key="2">
    <source>
        <dbReference type="ARBA" id="ARBA00023043"/>
    </source>
</evidence>
<reference evidence="5" key="1">
    <citation type="journal article" date="2019" name="bioRxiv">
        <title>The Genome of the Zebra Mussel, Dreissena polymorpha: A Resource for Invasive Species Research.</title>
        <authorList>
            <person name="McCartney M.A."/>
            <person name="Auch B."/>
            <person name="Kono T."/>
            <person name="Mallez S."/>
            <person name="Zhang Y."/>
            <person name="Obille A."/>
            <person name="Becker A."/>
            <person name="Abrahante J.E."/>
            <person name="Garbe J."/>
            <person name="Badalamenti J.P."/>
            <person name="Herman A."/>
            <person name="Mangelson H."/>
            <person name="Liachko I."/>
            <person name="Sullivan S."/>
            <person name="Sone E.D."/>
            <person name="Koren S."/>
            <person name="Silverstein K.A.T."/>
            <person name="Beckman K.B."/>
            <person name="Gohl D.M."/>
        </authorList>
    </citation>
    <scope>NUCLEOTIDE SEQUENCE</scope>
    <source>
        <strain evidence="5">Duluth1</strain>
        <tissue evidence="5">Whole animal</tissue>
    </source>
</reference>
<dbReference type="Gene3D" id="1.25.40.20">
    <property type="entry name" value="Ankyrin repeat-containing domain"/>
    <property type="match status" value="1"/>
</dbReference>
<feature type="compositionally biased region" description="Basic and acidic residues" evidence="4">
    <location>
        <begin position="695"/>
        <end position="710"/>
    </location>
</feature>
<protein>
    <submittedName>
        <fullName evidence="5">Uncharacterized protein</fullName>
    </submittedName>
</protein>
<dbReference type="EMBL" id="JAIWYP010000004">
    <property type="protein sequence ID" value="KAH3841654.1"/>
    <property type="molecule type" value="Genomic_DNA"/>
</dbReference>
<dbReference type="PROSITE" id="PS50297">
    <property type="entry name" value="ANK_REP_REGION"/>
    <property type="match status" value="4"/>
</dbReference>
<evidence type="ECO:0000256" key="4">
    <source>
        <dbReference type="SAM" id="MobiDB-lite"/>
    </source>
</evidence>
<feature type="compositionally biased region" description="Basic and acidic residues" evidence="4">
    <location>
        <begin position="785"/>
        <end position="795"/>
    </location>
</feature>
<sequence length="957" mass="107878">MEEKERGYKLLKAISAERDREVQGLLTDGNIDFKVDHRGDSAIHLASWKGRLDYIKFLHNAGVDFEQKNVHGNTAMHFAAKGGYLDIVDFLRTHKADMNPLNDLDGEAPLHKAVREQTMDVIEALVDFGMDPNITNKKTGNTPLHVALESGAQEAMEGLLIKGAKSGIKNNDGQLPVDLAKTNIIRSTLQMYESLLISMNAGNIRAIGTKLTRVEMEKPNLLVRVGVIVAHLDIPEGFHTGIYCRREKVEHATVEIPHLEEEFTFEDVYHIRVFDVNQDCKALLYLPVYQAPSEKEEMVVRFLGGKYDDFVADEYATTGKNVYLPLEVTLVPDTTCICMINIRQRVEEKIVGEQEATITSDMDPGFAMDIQSGSFETGTVLSLQIIETNPIDDVAEAFDASESEEDVERKYLETATRSKATESQTTKYSSDLLTNLYQINLSGNQPKKNVTLTLPLGKGVTVNDNIVIIHANEMELNEENALEILPVHPQVANGKIVFEVSQFCVFTSTWLEKVDSVIKLREVQQSMVDAIKKRRPVSFYALVQQDAEDVTGLRHKVVIECHLTHKSQRQREKWVKRGYAEQYPPETWAIMAAPGDSFVADIQGNVRLEDNASSLTRKIQFLKSRPCQQSFYVRLQNNIYDQDDAFGYVIIYKSQKDNTLTNEIARLRIQVRPPIKAKDLPSSSKPFEASEINKMKNESKEHAQPKDLKMKSPRWSGHTLNERSSSSAPSVTSVIKRNQVESKRHAPSQDMKILSNKGSMHTLNERRRSTTDFFPSSPVPSATSEIKKNKMESKRPSQSQDLKMLPYRGSMHTRNERSRSTTDFFPCSPVPSVTSEITKNKMESKRPAPSQDLKMLSYSGSMLTLNERSASVTDCVASSPVPFITSDMTKMKTESIKNAQSQDLKMKSPRGSVHSLDGRSQSMTDFFARRDSLHRPPSQVSTNHWRTKRKIGIKNKN</sequence>
<evidence type="ECO:0000313" key="5">
    <source>
        <dbReference type="EMBL" id="KAH3841654.1"/>
    </source>
</evidence>